<dbReference type="Proteomes" id="UP001172457">
    <property type="component" value="Chromosome 4"/>
</dbReference>
<feature type="region of interest" description="Disordered" evidence="1">
    <location>
        <begin position="1"/>
        <end position="37"/>
    </location>
</feature>
<dbReference type="PANTHER" id="PTHR42648">
    <property type="entry name" value="TRANSPOSASE, PUTATIVE-RELATED"/>
    <property type="match status" value="1"/>
</dbReference>
<reference evidence="4" key="1">
    <citation type="submission" date="2023-03" db="EMBL/GenBank/DDBJ databases">
        <title>Chromosome-scale reference genome and RAD-based genetic map of yellow starthistle (Centaurea solstitialis) reveal putative structural variation and QTLs associated with invader traits.</title>
        <authorList>
            <person name="Reatini B."/>
            <person name="Cang F.A."/>
            <person name="Jiang Q."/>
            <person name="Mckibben M.T.W."/>
            <person name="Barker M.S."/>
            <person name="Rieseberg L.H."/>
            <person name="Dlugosch K.M."/>
        </authorList>
    </citation>
    <scope>NUCLEOTIDE SEQUENCE</scope>
    <source>
        <strain evidence="4">CAN-66</strain>
        <tissue evidence="4">Leaf</tissue>
    </source>
</reference>
<dbReference type="InterPro" id="IPR039537">
    <property type="entry name" value="Retrotran_Ty1/copia-like"/>
</dbReference>
<feature type="compositionally biased region" description="Polar residues" evidence="1">
    <location>
        <begin position="1"/>
        <end position="18"/>
    </location>
</feature>
<keyword evidence="5" id="KW-1185">Reference proteome</keyword>
<evidence type="ECO:0000313" key="5">
    <source>
        <dbReference type="Proteomes" id="UP001172457"/>
    </source>
</evidence>
<name>A0AA38TF97_9ASTR</name>
<evidence type="ECO:0008006" key="6">
    <source>
        <dbReference type="Google" id="ProtNLM"/>
    </source>
</evidence>
<feature type="compositionally biased region" description="Basic and acidic residues" evidence="1">
    <location>
        <begin position="21"/>
        <end position="37"/>
    </location>
</feature>
<organism evidence="4 5">
    <name type="scientific">Centaurea solstitialis</name>
    <name type="common">yellow star-thistle</name>
    <dbReference type="NCBI Taxonomy" id="347529"/>
    <lineage>
        <taxon>Eukaryota</taxon>
        <taxon>Viridiplantae</taxon>
        <taxon>Streptophyta</taxon>
        <taxon>Embryophyta</taxon>
        <taxon>Tracheophyta</taxon>
        <taxon>Spermatophyta</taxon>
        <taxon>Magnoliopsida</taxon>
        <taxon>eudicotyledons</taxon>
        <taxon>Gunneridae</taxon>
        <taxon>Pentapetalae</taxon>
        <taxon>asterids</taxon>
        <taxon>campanulids</taxon>
        <taxon>Asterales</taxon>
        <taxon>Asteraceae</taxon>
        <taxon>Carduoideae</taxon>
        <taxon>Cardueae</taxon>
        <taxon>Centaureinae</taxon>
        <taxon>Centaurea</taxon>
    </lineage>
</organism>
<feature type="domain" description="GAG-pre-integrase" evidence="2">
    <location>
        <begin position="187"/>
        <end position="256"/>
    </location>
</feature>
<evidence type="ECO:0000259" key="2">
    <source>
        <dbReference type="Pfam" id="PF13976"/>
    </source>
</evidence>
<feature type="domain" description="Retroviral polymerase SH3-like" evidence="3">
    <location>
        <begin position="427"/>
        <end position="489"/>
    </location>
</feature>
<evidence type="ECO:0000259" key="3">
    <source>
        <dbReference type="Pfam" id="PF25597"/>
    </source>
</evidence>
<dbReference type="Pfam" id="PF25597">
    <property type="entry name" value="SH3_retrovirus"/>
    <property type="match status" value="1"/>
</dbReference>
<sequence length="567" mass="65072">MLNNLTNDDEYSSSSKPSKMQKLDFPNKDKNRFGKNKEKSLVPFVPLAGPTKRKSSKAQFPFVPRLVNLNKGVQLNEGRSVLGAIPQKTHIRHNFIGKGKISLLINYVSEKEPSVTFGDITKGYGTLYNGTITLNQVAYVEGLMHNLLSIRQLCDLGYKVIFYICARNVVNGEGDFVLCRRRKEIVYVIDVDIEAEAKSVCFISEDVERKSWLWHRRLSHLNSMSLHSLSTKDMVVVMLKLNILKDKVCAACEKEKISRCFFKVKQNFAITSPLQMLHTDLCGQFSTPSLGRKGTFLLLLMNFPVIPRHYFSGTRVMHLDFEWTTRRSVRSDNGTKFKNYILEDFLMIRESLTTSLPSKHLNKIELLKERIRHCATLPDPCFENQIFPPIFRLKQLTLLVTPKTGILFLKDLKNSKPRIDFFHVFGCICYMQHDPENLEKFDPKGDEGIFVGYSLTATTYRVYNLKRQCIDESLHMCFDDLKTSSLSSDPDKLYTWIISCLVKPTSIDSQAIVPYHSTNPFPAFNIHTEFHIDPQSSYHLPADIPLTSHHSNHHHPLPPAIKWTIDH</sequence>
<dbReference type="PANTHER" id="PTHR42648:SF32">
    <property type="entry name" value="RIBONUCLEASE H-LIKE DOMAIN, GAG-PRE-INTEGRASE DOMAIN PROTEIN-RELATED"/>
    <property type="match status" value="1"/>
</dbReference>
<dbReference type="EMBL" id="JARYMX010000004">
    <property type="protein sequence ID" value="KAJ9552946.1"/>
    <property type="molecule type" value="Genomic_DNA"/>
</dbReference>
<evidence type="ECO:0000256" key="1">
    <source>
        <dbReference type="SAM" id="MobiDB-lite"/>
    </source>
</evidence>
<dbReference type="InterPro" id="IPR025724">
    <property type="entry name" value="GAG-pre-integrase_dom"/>
</dbReference>
<dbReference type="Pfam" id="PF13976">
    <property type="entry name" value="gag_pre-integrs"/>
    <property type="match status" value="1"/>
</dbReference>
<dbReference type="InterPro" id="IPR057670">
    <property type="entry name" value="SH3_retrovirus"/>
</dbReference>
<gene>
    <name evidence="4" type="ORF">OSB04_016991</name>
</gene>
<protein>
    <recommendedName>
        <fullName evidence="6">GAG-pre-integrase domain-containing protein</fullName>
    </recommendedName>
</protein>
<evidence type="ECO:0000313" key="4">
    <source>
        <dbReference type="EMBL" id="KAJ9552946.1"/>
    </source>
</evidence>
<proteinExistence type="predicted"/>
<dbReference type="AlphaFoldDB" id="A0AA38TF97"/>
<accession>A0AA38TF97</accession>
<comment type="caution">
    <text evidence="4">The sequence shown here is derived from an EMBL/GenBank/DDBJ whole genome shotgun (WGS) entry which is preliminary data.</text>
</comment>